<dbReference type="KEGG" id="gtt:GUITHDRAFT_164244"/>
<reference evidence="2" key="3">
    <citation type="submission" date="2016-03" db="UniProtKB">
        <authorList>
            <consortium name="EnsemblProtists"/>
        </authorList>
    </citation>
    <scope>IDENTIFICATION</scope>
</reference>
<dbReference type="AlphaFoldDB" id="L1J186"/>
<dbReference type="GeneID" id="17298548"/>
<proteinExistence type="predicted"/>
<accession>L1J186</accession>
<dbReference type="PaxDb" id="55529-EKX41845"/>
<reference evidence="1 3" key="1">
    <citation type="journal article" date="2012" name="Nature">
        <title>Algal genomes reveal evolutionary mosaicism and the fate of nucleomorphs.</title>
        <authorList>
            <consortium name="DOE Joint Genome Institute"/>
            <person name="Curtis B.A."/>
            <person name="Tanifuji G."/>
            <person name="Burki F."/>
            <person name="Gruber A."/>
            <person name="Irimia M."/>
            <person name="Maruyama S."/>
            <person name="Arias M.C."/>
            <person name="Ball S.G."/>
            <person name="Gile G.H."/>
            <person name="Hirakawa Y."/>
            <person name="Hopkins J.F."/>
            <person name="Kuo A."/>
            <person name="Rensing S.A."/>
            <person name="Schmutz J."/>
            <person name="Symeonidi A."/>
            <person name="Elias M."/>
            <person name="Eveleigh R.J."/>
            <person name="Herman E.K."/>
            <person name="Klute M.J."/>
            <person name="Nakayama T."/>
            <person name="Obornik M."/>
            <person name="Reyes-Prieto A."/>
            <person name="Armbrust E.V."/>
            <person name="Aves S.J."/>
            <person name="Beiko R.G."/>
            <person name="Coutinho P."/>
            <person name="Dacks J.B."/>
            <person name="Durnford D.G."/>
            <person name="Fast N.M."/>
            <person name="Green B.R."/>
            <person name="Grisdale C.J."/>
            <person name="Hempel F."/>
            <person name="Henrissat B."/>
            <person name="Hoppner M.P."/>
            <person name="Ishida K."/>
            <person name="Kim E."/>
            <person name="Koreny L."/>
            <person name="Kroth P.G."/>
            <person name="Liu Y."/>
            <person name="Malik S.B."/>
            <person name="Maier U.G."/>
            <person name="McRose D."/>
            <person name="Mock T."/>
            <person name="Neilson J.A."/>
            <person name="Onodera N.T."/>
            <person name="Poole A.M."/>
            <person name="Pritham E.J."/>
            <person name="Richards T.A."/>
            <person name="Rocap G."/>
            <person name="Roy S.W."/>
            <person name="Sarai C."/>
            <person name="Schaack S."/>
            <person name="Shirato S."/>
            <person name="Slamovits C.H."/>
            <person name="Spencer D.F."/>
            <person name="Suzuki S."/>
            <person name="Worden A.Z."/>
            <person name="Zauner S."/>
            <person name="Barry K."/>
            <person name="Bell C."/>
            <person name="Bharti A.K."/>
            <person name="Crow J.A."/>
            <person name="Grimwood J."/>
            <person name="Kramer R."/>
            <person name="Lindquist E."/>
            <person name="Lucas S."/>
            <person name="Salamov A."/>
            <person name="McFadden G.I."/>
            <person name="Lane C.E."/>
            <person name="Keeling P.J."/>
            <person name="Gray M.W."/>
            <person name="Grigoriev I.V."/>
            <person name="Archibald J.M."/>
        </authorList>
    </citation>
    <scope>NUCLEOTIDE SEQUENCE</scope>
    <source>
        <strain evidence="1 3">CCMP2712</strain>
    </source>
</reference>
<reference evidence="3" key="2">
    <citation type="submission" date="2012-11" db="EMBL/GenBank/DDBJ databases">
        <authorList>
            <person name="Kuo A."/>
            <person name="Curtis B.A."/>
            <person name="Tanifuji G."/>
            <person name="Burki F."/>
            <person name="Gruber A."/>
            <person name="Irimia M."/>
            <person name="Maruyama S."/>
            <person name="Arias M.C."/>
            <person name="Ball S.G."/>
            <person name="Gile G.H."/>
            <person name="Hirakawa Y."/>
            <person name="Hopkins J.F."/>
            <person name="Rensing S.A."/>
            <person name="Schmutz J."/>
            <person name="Symeonidi A."/>
            <person name="Elias M."/>
            <person name="Eveleigh R.J."/>
            <person name="Herman E.K."/>
            <person name="Klute M.J."/>
            <person name="Nakayama T."/>
            <person name="Obornik M."/>
            <person name="Reyes-Prieto A."/>
            <person name="Armbrust E.V."/>
            <person name="Aves S.J."/>
            <person name="Beiko R.G."/>
            <person name="Coutinho P."/>
            <person name="Dacks J.B."/>
            <person name="Durnford D.G."/>
            <person name="Fast N.M."/>
            <person name="Green B.R."/>
            <person name="Grisdale C."/>
            <person name="Hempe F."/>
            <person name="Henrissat B."/>
            <person name="Hoppner M.P."/>
            <person name="Ishida K.-I."/>
            <person name="Kim E."/>
            <person name="Koreny L."/>
            <person name="Kroth P.G."/>
            <person name="Liu Y."/>
            <person name="Malik S.-B."/>
            <person name="Maier U.G."/>
            <person name="McRose D."/>
            <person name="Mock T."/>
            <person name="Neilson J.A."/>
            <person name="Onodera N.T."/>
            <person name="Poole A.M."/>
            <person name="Pritham E.J."/>
            <person name="Richards T.A."/>
            <person name="Rocap G."/>
            <person name="Roy S.W."/>
            <person name="Sarai C."/>
            <person name="Schaack S."/>
            <person name="Shirato S."/>
            <person name="Slamovits C.H."/>
            <person name="Spencer D.F."/>
            <person name="Suzuki S."/>
            <person name="Worden A.Z."/>
            <person name="Zauner S."/>
            <person name="Barry K."/>
            <person name="Bell C."/>
            <person name="Bharti A.K."/>
            <person name="Crow J.A."/>
            <person name="Grimwood J."/>
            <person name="Kramer R."/>
            <person name="Lindquist E."/>
            <person name="Lucas S."/>
            <person name="Salamov A."/>
            <person name="McFadden G.I."/>
            <person name="Lane C.E."/>
            <person name="Keeling P.J."/>
            <person name="Gray M.W."/>
            <person name="Grigoriev I.V."/>
            <person name="Archibald J.M."/>
        </authorList>
    </citation>
    <scope>NUCLEOTIDE SEQUENCE</scope>
    <source>
        <strain evidence="3">CCMP2712</strain>
    </source>
</reference>
<dbReference type="EMBL" id="JH993020">
    <property type="protein sequence ID" value="EKX41845.1"/>
    <property type="molecule type" value="Genomic_DNA"/>
</dbReference>
<evidence type="ECO:0000313" key="2">
    <source>
        <dbReference type="EnsemblProtists" id="EKX41845"/>
    </source>
</evidence>
<name>L1J186_GUITC</name>
<dbReference type="RefSeq" id="XP_005828825.1">
    <property type="nucleotide sequence ID" value="XM_005828768.1"/>
</dbReference>
<dbReference type="Proteomes" id="UP000011087">
    <property type="component" value="Unassembled WGS sequence"/>
</dbReference>
<protein>
    <submittedName>
        <fullName evidence="1 2">Uncharacterized protein</fullName>
    </submittedName>
</protein>
<keyword evidence="3" id="KW-1185">Reference proteome</keyword>
<organism evidence="1">
    <name type="scientific">Guillardia theta (strain CCMP2712)</name>
    <name type="common">Cryptophyte</name>
    <dbReference type="NCBI Taxonomy" id="905079"/>
    <lineage>
        <taxon>Eukaryota</taxon>
        <taxon>Cryptophyceae</taxon>
        <taxon>Pyrenomonadales</taxon>
        <taxon>Geminigeraceae</taxon>
        <taxon>Guillardia</taxon>
    </lineage>
</organism>
<dbReference type="HOGENOM" id="CLU_1879374_0_0_1"/>
<evidence type="ECO:0000313" key="3">
    <source>
        <dbReference type="Proteomes" id="UP000011087"/>
    </source>
</evidence>
<gene>
    <name evidence="1" type="ORF">GUITHDRAFT_164244</name>
</gene>
<evidence type="ECO:0000313" key="1">
    <source>
        <dbReference type="EMBL" id="EKX41845.1"/>
    </source>
</evidence>
<dbReference type="EnsemblProtists" id="EKX41845">
    <property type="protein sequence ID" value="EKX41845"/>
    <property type="gene ID" value="GUITHDRAFT_164244"/>
</dbReference>
<sequence>MFGDLRELLLLRESGGGGGRKSSYEFIGAACPEMGSAQPLMCPLFAHRSILEEKVKDGSVGDGDDIDEGPATSFRDAVTSGAGVWGPILGGVVAVGGGLALVGTLLHDQDFDPNLACPSAVGMDSCAPGVVRTADA</sequence>